<dbReference type="Proteomes" id="UP000653305">
    <property type="component" value="Unassembled WGS sequence"/>
</dbReference>
<dbReference type="GO" id="GO:0046983">
    <property type="term" value="F:protein dimerization activity"/>
    <property type="evidence" value="ECO:0007669"/>
    <property type="project" value="InterPro"/>
</dbReference>
<dbReference type="InterPro" id="IPR045843">
    <property type="entry name" value="IND-like"/>
</dbReference>
<organism evidence="7 8">
    <name type="scientific">Phtheirospermum japonicum</name>
    <dbReference type="NCBI Taxonomy" id="374723"/>
    <lineage>
        <taxon>Eukaryota</taxon>
        <taxon>Viridiplantae</taxon>
        <taxon>Streptophyta</taxon>
        <taxon>Embryophyta</taxon>
        <taxon>Tracheophyta</taxon>
        <taxon>Spermatophyta</taxon>
        <taxon>Magnoliopsida</taxon>
        <taxon>eudicotyledons</taxon>
        <taxon>Gunneridae</taxon>
        <taxon>Pentapetalae</taxon>
        <taxon>asterids</taxon>
        <taxon>lamiids</taxon>
        <taxon>Lamiales</taxon>
        <taxon>Orobanchaceae</taxon>
        <taxon>Orobanchaceae incertae sedis</taxon>
        <taxon>Phtheirospermum</taxon>
    </lineage>
</organism>
<keyword evidence="8" id="KW-1185">Reference proteome</keyword>
<gene>
    <name evidence="7" type="ORF">PHJA_001094900</name>
</gene>
<dbReference type="PANTHER" id="PTHR45914:SF24">
    <property type="entry name" value="BHLH DOMAIN-CONTAINING PROTEIN"/>
    <property type="match status" value="1"/>
</dbReference>
<dbReference type="AlphaFoldDB" id="A0A830C098"/>
<reference evidence="7" key="1">
    <citation type="submission" date="2020-07" db="EMBL/GenBank/DDBJ databases">
        <title>Ethylene signaling mediates host invasion by parasitic plants.</title>
        <authorList>
            <person name="Yoshida S."/>
        </authorList>
    </citation>
    <scope>NUCLEOTIDE SEQUENCE</scope>
    <source>
        <strain evidence="7">Okayama</strain>
    </source>
</reference>
<evidence type="ECO:0000313" key="7">
    <source>
        <dbReference type="EMBL" id="GFP89513.1"/>
    </source>
</evidence>
<protein>
    <submittedName>
        <fullName evidence="7">Transcription factor bhlh117</fullName>
    </submittedName>
</protein>
<dbReference type="GO" id="GO:0003677">
    <property type="term" value="F:DNA binding"/>
    <property type="evidence" value="ECO:0007669"/>
    <property type="project" value="UniProtKB-KW"/>
</dbReference>
<evidence type="ECO:0000256" key="3">
    <source>
        <dbReference type="ARBA" id="ARBA00023125"/>
    </source>
</evidence>
<dbReference type="EMBL" id="BMAC01000193">
    <property type="protein sequence ID" value="GFP89513.1"/>
    <property type="molecule type" value="Genomic_DNA"/>
</dbReference>
<proteinExistence type="predicted"/>
<comment type="subcellular location">
    <subcellularLocation>
        <location evidence="1">Nucleus</location>
    </subcellularLocation>
</comment>
<keyword evidence="3" id="KW-0238">DNA-binding</keyword>
<evidence type="ECO:0000256" key="2">
    <source>
        <dbReference type="ARBA" id="ARBA00023015"/>
    </source>
</evidence>
<dbReference type="GO" id="GO:0005634">
    <property type="term" value="C:nucleus"/>
    <property type="evidence" value="ECO:0007669"/>
    <property type="project" value="UniProtKB-SubCell"/>
</dbReference>
<dbReference type="PROSITE" id="PS50888">
    <property type="entry name" value="BHLH"/>
    <property type="match status" value="1"/>
</dbReference>
<evidence type="ECO:0000259" key="6">
    <source>
        <dbReference type="PROSITE" id="PS50888"/>
    </source>
</evidence>
<evidence type="ECO:0000256" key="5">
    <source>
        <dbReference type="ARBA" id="ARBA00023242"/>
    </source>
</evidence>
<evidence type="ECO:0000313" key="8">
    <source>
        <dbReference type="Proteomes" id="UP000653305"/>
    </source>
</evidence>
<evidence type="ECO:0000256" key="4">
    <source>
        <dbReference type="ARBA" id="ARBA00023163"/>
    </source>
</evidence>
<dbReference type="GO" id="GO:0003700">
    <property type="term" value="F:DNA-binding transcription factor activity"/>
    <property type="evidence" value="ECO:0007669"/>
    <property type="project" value="InterPro"/>
</dbReference>
<dbReference type="Pfam" id="PF00010">
    <property type="entry name" value="HLH"/>
    <property type="match status" value="1"/>
</dbReference>
<keyword evidence="4" id="KW-0804">Transcription</keyword>
<dbReference type="PANTHER" id="PTHR45914">
    <property type="entry name" value="TRANSCRIPTION FACTOR HEC3-RELATED"/>
    <property type="match status" value="1"/>
</dbReference>
<evidence type="ECO:0000256" key="1">
    <source>
        <dbReference type="ARBA" id="ARBA00004123"/>
    </source>
</evidence>
<keyword evidence="5" id="KW-0539">Nucleus</keyword>
<dbReference type="CDD" id="cd11393">
    <property type="entry name" value="bHLH_AtbHLH_like"/>
    <property type="match status" value="1"/>
</dbReference>
<dbReference type="InterPro" id="IPR045239">
    <property type="entry name" value="bHLH95_bHLH"/>
</dbReference>
<name>A0A830C098_9LAMI</name>
<keyword evidence="2" id="KW-0805">Transcription regulation</keyword>
<dbReference type="InterPro" id="IPR036638">
    <property type="entry name" value="HLH_DNA-bd_sf"/>
</dbReference>
<dbReference type="OrthoDB" id="1610519at2759"/>
<feature type="domain" description="BHLH" evidence="6">
    <location>
        <begin position="81"/>
        <end position="130"/>
    </location>
</feature>
<comment type="caution">
    <text evidence="7">The sequence shown here is derived from an EMBL/GenBank/DDBJ whole genome shotgun (WGS) entry which is preliminary data.</text>
</comment>
<dbReference type="InterPro" id="IPR011598">
    <property type="entry name" value="bHLH_dom"/>
</dbReference>
<accession>A0A830C098</accession>
<sequence>MDQFLIQLQSGGAGGNTSAVDEAYINGVCDGLKFRSFLDHGSTYDAVEAPPFSFFPESAVHREKLPSLLSLEPGSRIRRRSDKVRAQQKQRRLRQRVSEKARDLQRLLPADKKMDMATVLEETHKYIGFLEAQVSVLHTMPEYDREGGGGRWSPAAEIGGDLGSLNRQQVLQVFVNSPAAQKWLYANGCCVYSVEQLALLKTNARSSHLMPYGPNHNPLFSAC</sequence>
<dbReference type="SUPFAM" id="SSF47459">
    <property type="entry name" value="HLH, helix-loop-helix DNA-binding domain"/>
    <property type="match status" value="1"/>
</dbReference>
<dbReference type="Gene3D" id="4.10.280.10">
    <property type="entry name" value="Helix-loop-helix DNA-binding domain"/>
    <property type="match status" value="1"/>
</dbReference>